<dbReference type="PANTHER" id="PTHR40036">
    <property type="entry name" value="MACROCIN O-METHYLTRANSFERASE"/>
    <property type="match status" value="1"/>
</dbReference>
<dbReference type="Proteomes" id="UP000593594">
    <property type="component" value="Chromosome"/>
</dbReference>
<proteinExistence type="predicted"/>
<dbReference type="GO" id="GO:0008168">
    <property type="term" value="F:methyltransferase activity"/>
    <property type="evidence" value="ECO:0007669"/>
    <property type="project" value="UniProtKB-KW"/>
</dbReference>
<gene>
    <name evidence="1" type="ORF">HW532_03455</name>
</gene>
<dbReference type="SUPFAM" id="SSF53335">
    <property type="entry name" value="S-adenosyl-L-methionine-dependent methyltransferases"/>
    <property type="match status" value="1"/>
</dbReference>
<dbReference type="GO" id="GO:0032259">
    <property type="term" value="P:methylation"/>
    <property type="evidence" value="ECO:0007669"/>
    <property type="project" value="UniProtKB-KW"/>
</dbReference>
<dbReference type="InterPro" id="IPR008884">
    <property type="entry name" value="TylF_MeTrfase"/>
</dbReference>
<keyword evidence="1" id="KW-0808">Transferase</keyword>
<keyword evidence="2" id="KW-1185">Reference proteome</keyword>
<dbReference type="AlphaFoldDB" id="A0A7S8C1W3"/>
<dbReference type="KEGG" id="kmn:HW532_03455"/>
<name>A0A7S8C1W3_9HYPH</name>
<dbReference type="PANTHER" id="PTHR40036:SF1">
    <property type="entry name" value="MACROCIN O-METHYLTRANSFERASE"/>
    <property type="match status" value="1"/>
</dbReference>
<dbReference type="RefSeq" id="WP_213163082.1">
    <property type="nucleotide sequence ID" value="NZ_CP058214.1"/>
</dbReference>
<reference evidence="1 2" key="1">
    <citation type="submission" date="2020-06" db="EMBL/GenBank/DDBJ databases">
        <title>Genome sequence of 2 isolates from Red Sea Mangroves.</title>
        <authorList>
            <person name="Sefrji F."/>
            <person name="Michoud G."/>
            <person name="Merlino G."/>
            <person name="Daffonchio D."/>
        </authorList>
    </citation>
    <scope>NUCLEOTIDE SEQUENCE [LARGE SCALE GENOMIC DNA]</scope>
    <source>
        <strain evidence="1 2">R1DC25</strain>
    </source>
</reference>
<organism evidence="1 2">
    <name type="scientific">Kaustia mangrovi</name>
    <dbReference type="NCBI Taxonomy" id="2593653"/>
    <lineage>
        <taxon>Bacteria</taxon>
        <taxon>Pseudomonadati</taxon>
        <taxon>Pseudomonadota</taxon>
        <taxon>Alphaproteobacteria</taxon>
        <taxon>Hyphomicrobiales</taxon>
        <taxon>Parvibaculaceae</taxon>
        <taxon>Kaustia</taxon>
    </lineage>
</organism>
<evidence type="ECO:0000313" key="1">
    <source>
        <dbReference type="EMBL" id="QPC41855.1"/>
    </source>
</evidence>
<evidence type="ECO:0000313" key="2">
    <source>
        <dbReference type="Proteomes" id="UP000593594"/>
    </source>
</evidence>
<dbReference type="Gene3D" id="3.40.50.150">
    <property type="entry name" value="Vaccinia Virus protein VP39"/>
    <property type="match status" value="1"/>
</dbReference>
<sequence>MNTREIVRYYERMAGGNDYLDRYFGALEATGSTDNFLKQNRFFSLYQAVGHVLKKGLPGDIVECGCWKGHSTYLMAGLLKEADWTGTLRVFDSFEGGLSDKTAEDRRLRGDTDPTETERQKQKFASDFDAVQQVLAPYPFVALHKGWIPEVFDGALPSDARFSLVHLDVDLYQPTLDSLRFFYPRMVKGGLIVLDDYGSTTFPGSRTATDEFLGSVTPTLFLEGHLQSAVLLV</sequence>
<dbReference type="Pfam" id="PF05711">
    <property type="entry name" value="TylF"/>
    <property type="match status" value="1"/>
</dbReference>
<dbReference type="InterPro" id="IPR029063">
    <property type="entry name" value="SAM-dependent_MTases_sf"/>
</dbReference>
<keyword evidence="1" id="KW-0489">Methyltransferase</keyword>
<protein>
    <submittedName>
        <fullName evidence="1">Class I SAM-dependent methyltransferase</fullName>
    </submittedName>
</protein>
<dbReference type="EMBL" id="CP058214">
    <property type="protein sequence ID" value="QPC41855.1"/>
    <property type="molecule type" value="Genomic_DNA"/>
</dbReference>
<accession>A0A7S8C1W3</accession>